<dbReference type="GO" id="GO:0005634">
    <property type="term" value="C:nucleus"/>
    <property type="evidence" value="ECO:0007669"/>
    <property type="project" value="TreeGrafter"/>
</dbReference>
<sequence length="443" mass="48051">MAQQVAPLTTPPGLSALYNACRNIYRDQPNPLQVTAVVKFWLGGPDPLDYISMYSNPGDSSRNIPPHWHYVSFGLSDLHGDGRVHEISGPDSPSGFGIELTFRLKKGSETTPPTWPAVIMQSLSKYVFQTENTLFPGDHISQHGTLDGREGGKMTHLLLVEDPQLGTVGTCFGEVTFVQLVGITSEELTAAQQWNGPRVANLLRKFPGGGGAWLVTDMDRSVSLTDDPAMSAEIEEGINHEGSNLSAVSAQCTWNETHHPNSLVESMGQLSVGETGASSDGCFGRDISQSEREMIKAALTRGLAQAAEGECRLDPSIRNVFPPSLSTRTLGGVRFNLNLEAAGLLPLALRGRIRHGRHFTFKSVSGETAVTLVAPAVTGAFTSPREPYVAHGPWLHVLVQEELAETMLKDVNDLLLQKHLSLPVDLQWPEYGLTVTIMPDQLS</sequence>
<dbReference type="Pfam" id="PF12470">
    <property type="entry name" value="SUFU_C"/>
    <property type="match status" value="1"/>
</dbReference>
<dbReference type="PANTHER" id="PTHR10928">
    <property type="entry name" value="SUPPRESSOR OF FUSED"/>
    <property type="match status" value="1"/>
</dbReference>
<dbReference type="SUPFAM" id="SSF103359">
    <property type="entry name" value="Suppressor of Fused, N-terminal domain"/>
    <property type="match status" value="1"/>
</dbReference>
<name>A0A7R8W3T4_9CRUS</name>
<proteinExistence type="predicted"/>
<dbReference type="InterPro" id="IPR038489">
    <property type="entry name" value="SUFU_C_sf"/>
</dbReference>
<dbReference type="Pfam" id="PF05076">
    <property type="entry name" value="SUFU"/>
    <property type="match status" value="1"/>
</dbReference>
<dbReference type="OrthoDB" id="10038834at2759"/>
<gene>
    <name evidence="1" type="ORF">CTOB1V02_LOCUS2214</name>
</gene>
<dbReference type="InterPro" id="IPR007768">
    <property type="entry name" value="Suppressor_of_fused"/>
</dbReference>
<organism evidence="1">
    <name type="scientific">Cyprideis torosa</name>
    <dbReference type="NCBI Taxonomy" id="163714"/>
    <lineage>
        <taxon>Eukaryota</taxon>
        <taxon>Metazoa</taxon>
        <taxon>Ecdysozoa</taxon>
        <taxon>Arthropoda</taxon>
        <taxon>Crustacea</taxon>
        <taxon>Oligostraca</taxon>
        <taxon>Ostracoda</taxon>
        <taxon>Podocopa</taxon>
        <taxon>Podocopida</taxon>
        <taxon>Cytherocopina</taxon>
        <taxon>Cytheroidea</taxon>
        <taxon>Cytherideidae</taxon>
        <taxon>Cyprideis</taxon>
    </lineage>
</organism>
<evidence type="ECO:0000313" key="1">
    <source>
        <dbReference type="EMBL" id="CAD7224244.1"/>
    </source>
</evidence>
<dbReference type="PANTHER" id="PTHR10928:SF2">
    <property type="entry name" value="SUPPRESSOR OF FUSED HOMOLOG"/>
    <property type="match status" value="1"/>
</dbReference>
<dbReference type="GO" id="GO:0005737">
    <property type="term" value="C:cytoplasm"/>
    <property type="evidence" value="ECO:0007669"/>
    <property type="project" value="TreeGrafter"/>
</dbReference>
<dbReference type="AlphaFoldDB" id="A0A7R8W3T4"/>
<protein>
    <submittedName>
        <fullName evidence="1">Uncharacterized protein</fullName>
    </submittedName>
</protein>
<dbReference type="InterPro" id="IPR037181">
    <property type="entry name" value="SUFU_N"/>
</dbReference>
<dbReference type="Gene3D" id="3.30.1360.230">
    <property type="entry name" value="Sufu, C-terminal domain"/>
    <property type="match status" value="1"/>
</dbReference>
<reference evidence="1" key="1">
    <citation type="submission" date="2020-11" db="EMBL/GenBank/DDBJ databases">
        <authorList>
            <person name="Tran Van P."/>
        </authorList>
    </citation>
    <scope>NUCLEOTIDE SEQUENCE</scope>
</reference>
<dbReference type="InterPro" id="IPR016591">
    <property type="entry name" value="Suppressor_of_fused_euk"/>
</dbReference>
<dbReference type="InterPro" id="IPR020941">
    <property type="entry name" value="SUFU-like_domain"/>
</dbReference>
<dbReference type="EMBL" id="OB660336">
    <property type="protein sequence ID" value="CAD7224244.1"/>
    <property type="molecule type" value="Genomic_DNA"/>
</dbReference>
<accession>A0A7R8W3T4</accession>
<dbReference type="PIRSF" id="PIRSF011844">
    <property type="entry name" value="Suppressor_of_fused_protein"/>
    <property type="match status" value="1"/>
</dbReference>
<dbReference type="InterPro" id="IPR024314">
    <property type="entry name" value="SUFU_C"/>
</dbReference>